<dbReference type="InterPro" id="IPR001529">
    <property type="entry name" value="Zn_ribbon_RPB9"/>
</dbReference>
<dbReference type="eggNOG" id="KOG2691">
    <property type="taxonomic scope" value="Eukaryota"/>
</dbReference>
<evidence type="ECO:0000313" key="11">
    <source>
        <dbReference type="Proteomes" id="UP000016923"/>
    </source>
</evidence>
<dbReference type="STRING" id="1262450.S3CHR8"/>
<keyword evidence="11" id="KW-1185">Reference proteome</keyword>
<dbReference type="Proteomes" id="UP000016923">
    <property type="component" value="Unassembled WGS sequence"/>
</dbReference>
<evidence type="ECO:0000259" key="9">
    <source>
        <dbReference type="SMART" id="SM00661"/>
    </source>
</evidence>
<dbReference type="GO" id="GO:0005665">
    <property type="term" value="C:RNA polymerase II, core complex"/>
    <property type="evidence" value="ECO:0007669"/>
    <property type="project" value="UniProtKB-ARBA"/>
</dbReference>
<evidence type="ECO:0000256" key="5">
    <source>
        <dbReference type="ARBA" id="ARBA00022771"/>
    </source>
</evidence>
<dbReference type="SMART" id="SM00661">
    <property type="entry name" value="RPOL9"/>
    <property type="match status" value="1"/>
</dbReference>
<evidence type="ECO:0000256" key="4">
    <source>
        <dbReference type="ARBA" id="ARBA00022723"/>
    </source>
</evidence>
<comment type="similarity">
    <text evidence="2">Belongs to the archaeal RpoM/eukaryotic RPA12/RPB9/RPC11 RNA polymerase family.</text>
</comment>
<dbReference type="EMBL" id="KE148155">
    <property type="protein sequence ID" value="EPE05893.1"/>
    <property type="molecule type" value="Genomic_DNA"/>
</dbReference>
<evidence type="ECO:0000256" key="8">
    <source>
        <dbReference type="ARBA" id="ARBA00023242"/>
    </source>
</evidence>
<dbReference type="VEuPathDB" id="FungiDB:F503_08424"/>
<protein>
    <submittedName>
        <fullName evidence="10">Dna-directed rna polymerase ii subunit rpb9</fullName>
    </submittedName>
</protein>
<dbReference type="OrthoDB" id="282270at2759"/>
<dbReference type="Gene3D" id="2.20.25.10">
    <property type="match status" value="1"/>
</dbReference>
<accession>S3CHR8</accession>
<keyword evidence="3 10" id="KW-0240">DNA-directed RNA polymerase</keyword>
<dbReference type="HOGENOM" id="CLU_093932_2_1_1"/>
<evidence type="ECO:0000256" key="6">
    <source>
        <dbReference type="ARBA" id="ARBA00022833"/>
    </source>
</evidence>
<evidence type="ECO:0000313" key="10">
    <source>
        <dbReference type="EMBL" id="EPE05893.1"/>
    </source>
</evidence>
<evidence type="ECO:0000256" key="2">
    <source>
        <dbReference type="ARBA" id="ARBA00008925"/>
    </source>
</evidence>
<keyword evidence="5" id="KW-0863">Zinc-finger</keyword>
<dbReference type="AlphaFoldDB" id="S3CHR8"/>
<dbReference type="FunFam" id="2.20.25.10:FF:000008">
    <property type="entry name" value="DNA-directed RNA polymerase II subunit RPB9"/>
    <property type="match status" value="1"/>
</dbReference>
<organism evidence="10 11">
    <name type="scientific">Ophiostoma piceae (strain UAMH 11346)</name>
    <name type="common">Sap stain fungus</name>
    <dbReference type="NCBI Taxonomy" id="1262450"/>
    <lineage>
        <taxon>Eukaryota</taxon>
        <taxon>Fungi</taxon>
        <taxon>Dikarya</taxon>
        <taxon>Ascomycota</taxon>
        <taxon>Pezizomycotina</taxon>
        <taxon>Sordariomycetes</taxon>
        <taxon>Sordariomycetidae</taxon>
        <taxon>Ophiostomatales</taxon>
        <taxon>Ophiostomataceae</taxon>
        <taxon>Ophiostoma</taxon>
    </lineage>
</organism>
<gene>
    <name evidence="10" type="ORF">F503_08424</name>
</gene>
<keyword evidence="8" id="KW-0539">Nucleus</keyword>
<name>S3CHR8_OPHP1</name>
<dbReference type="GO" id="GO:0008270">
    <property type="term" value="F:zinc ion binding"/>
    <property type="evidence" value="ECO:0007669"/>
    <property type="project" value="UniProtKB-KW"/>
</dbReference>
<keyword evidence="7" id="KW-0804">Transcription</keyword>
<keyword evidence="6" id="KW-0862">Zinc</keyword>
<comment type="subcellular location">
    <subcellularLocation>
        <location evidence="1">Nucleus</location>
        <location evidence="1">Nucleolus</location>
    </subcellularLocation>
</comment>
<evidence type="ECO:0000256" key="3">
    <source>
        <dbReference type="ARBA" id="ARBA00022478"/>
    </source>
</evidence>
<evidence type="ECO:0000256" key="7">
    <source>
        <dbReference type="ARBA" id="ARBA00023163"/>
    </source>
</evidence>
<reference evidence="10 11" key="1">
    <citation type="journal article" date="2013" name="BMC Genomics">
        <title>The genome and transcriptome of the pine saprophyte Ophiostoma piceae, and a comparison with the bark beetle-associated pine pathogen Grosmannia clavigera.</title>
        <authorList>
            <person name="Haridas S."/>
            <person name="Wang Y."/>
            <person name="Lim L."/>
            <person name="Massoumi Alamouti S."/>
            <person name="Jackman S."/>
            <person name="Docking R."/>
            <person name="Robertson G."/>
            <person name="Birol I."/>
            <person name="Bohlmann J."/>
            <person name="Breuil C."/>
        </authorList>
    </citation>
    <scope>NUCLEOTIDE SEQUENCE [LARGE SCALE GENOMIC DNA]</scope>
    <source>
        <strain evidence="10 11">UAMH 11346</strain>
    </source>
</reference>
<evidence type="ECO:0000256" key="1">
    <source>
        <dbReference type="ARBA" id="ARBA00004604"/>
    </source>
</evidence>
<sequence length="248" mass="26846">MSSPQSTTSHEDQSKKNLEQITFRFCAECANMLYPKEDEDSHKLQFTCRTCQYTEEAVSTCVFRNILNNAAGETAGVTQDVGSDPTVGSFRAFGSYSAFGAFVADGSLPNVNPDVCVSNPLCTSEKPVLCFCCGGLITCTTCDEVFLAMPRTTTPTTAASTTSEDDSVATPSTAIYSPVFSTLDDIDDYDLDSAADNSLDEWLGRSDDECQCSLFSGFPDDEFYEFMDGMEYGNGDNDNDNDAQSLAT</sequence>
<dbReference type="GO" id="GO:0005730">
    <property type="term" value="C:nucleolus"/>
    <property type="evidence" value="ECO:0007669"/>
    <property type="project" value="UniProtKB-SubCell"/>
</dbReference>
<feature type="domain" description="DNA-directed RNA polymerase II subunit RPB9-like zinc ribbon" evidence="9">
    <location>
        <begin position="24"/>
        <end position="77"/>
    </location>
</feature>
<proteinExistence type="inferred from homology"/>
<dbReference type="SUPFAM" id="SSF57783">
    <property type="entry name" value="Zinc beta-ribbon"/>
    <property type="match status" value="1"/>
</dbReference>
<dbReference type="GO" id="GO:0006351">
    <property type="term" value="P:DNA-templated transcription"/>
    <property type="evidence" value="ECO:0007669"/>
    <property type="project" value="InterPro"/>
</dbReference>
<dbReference type="Pfam" id="PF02150">
    <property type="entry name" value="Zn_ribbon_RPB9"/>
    <property type="match status" value="1"/>
</dbReference>
<keyword evidence="4" id="KW-0479">Metal-binding</keyword>